<feature type="compositionally biased region" description="Basic and acidic residues" evidence="1">
    <location>
        <begin position="172"/>
        <end position="193"/>
    </location>
</feature>
<sequence length="238" mass="25641">MSEVTFAKQFLATIDKRPIKLPADHVSDPRKYPNQSPYILPRQTHPFPARSGPTSTQSAASSILTATLKPMRAGETITLPSITLDTTIHDLKTQYASKTGLSQEKIKLLYNKKPAQDLKTLKDLGVGGDVELSVMVMGGTGGTPRAQSPAVMPSSAPEKEAVPAVGSDPMDVDEKSAAPESEKATAEAGKVDESSAAELLKGEEFWEDLKGFLSQRLRDEKEGETLVGVFRQAWKSSS</sequence>
<dbReference type="Gene3D" id="3.10.20.90">
    <property type="entry name" value="Phosphatidylinositol 3-kinase Catalytic Subunit, Chain A, domain 1"/>
    <property type="match status" value="1"/>
</dbReference>
<dbReference type="InterPro" id="IPR024737">
    <property type="entry name" value="Get5_N"/>
</dbReference>
<dbReference type="CDD" id="cd17039">
    <property type="entry name" value="Ubl_ubiquitin_like"/>
    <property type="match status" value="1"/>
</dbReference>
<evidence type="ECO:0000259" key="2">
    <source>
        <dbReference type="PROSITE" id="PS50053"/>
    </source>
</evidence>
<dbReference type="InterPro" id="IPR000626">
    <property type="entry name" value="Ubiquitin-like_dom"/>
</dbReference>
<dbReference type="Pfam" id="PF17183">
    <property type="entry name" value="Get5_C"/>
    <property type="match status" value="1"/>
</dbReference>
<gene>
    <name evidence="3" type="ORF">PRZ48_006850</name>
</gene>
<feature type="region of interest" description="Disordered" evidence="1">
    <location>
        <begin position="140"/>
        <end position="194"/>
    </location>
</feature>
<reference evidence="3 4" key="1">
    <citation type="journal article" date="2023" name="G3 (Bethesda)">
        <title>A chromosome-level genome assembly of Zasmidium syzygii isolated from banana leaves.</title>
        <authorList>
            <person name="van Westerhoven A.C."/>
            <person name="Mehrabi R."/>
            <person name="Talebi R."/>
            <person name="Steentjes M.B.F."/>
            <person name="Corcolon B."/>
            <person name="Chong P.A."/>
            <person name="Kema G.H.J."/>
            <person name="Seidl M.F."/>
        </authorList>
    </citation>
    <scope>NUCLEOTIDE SEQUENCE [LARGE SCALE GENOMIC DNA]</scope>
    <source>
        <strain evidence="3 4">P124</strain>
    </source>
</reference>
<evidence type="ECO:0000313" key="4">
    <source>
        <dbReference type="Proteomes" id="UP001305779"/>
    </source>
</evidence>
<protein>
    <recommendedName>
        <fullName evidence="2">Ubiquitin-like domain-containing protein</fullName>
    </recommendedName>
</protein>
<dbReference type="Pfam" id="PF12754">
    <property type="entry name" value="Get5_N"/>
    <property type="match status" value="1"/>
</dbReference>
<evidence type="ECO:0000313" key="3">
    <source>
        <dbReference type="EMBL" id="KAK4501044.1"/>
    </source>
</evidence>
<dbReference type="SUPFAM" id="SSF54236">
    <property type="entry name" value="Ubiquitin-like"/>
    <property type="match status" value="1"/>
</dbReference>
<organism evidence="3 4">
    <name type="scientific">Zasmidium cellare</name>
    <name type="common">Wine cellar mold</name>
    <name type="synonym">Racodium cellare</name>
    <dbReference type="NCBI Taxonomy" id="395010"/>
    <lineage>
        <taxon>Eukaryota</taxon>
        <taxon>Fungi</taxon>
        <taxon>Dikarya</taxon>
        <taxon>Ascomycota</taxon>
        <taxon>Pezizomycotina</taxon>
        <taxon>Dothideomycetes</taxon>
        <taxon>Dothideomycetidae</taxon>
        <taxon>Mycosphaerellales</taxon>
        <taxon>Mycosphaerellaceae</taxon>
        <taxon>Zasmidium</taxon>
    </lineage>
</organism>
<dbReference type="PROSITE" id="PS50053">
    <property type="entry name" value="UBIQUITIN_2"/>
    <property type="match status" value="1"/>
</dbReference>
<dbReference type="InterPro" id="IPR049256">
    <property type="entry name" value="Get5_C"/>
</dbReference>
<dbReference type="InterPro" id="IPR029071">
    <property type="entry name" value="Ubiquitin-like_domsf"/>
</dbReference>
<name>A0ABR0EI45_ZASCE</name>
<keyword evidence="4" id="KW-1185">Reference proteome</keyword>
<dbReference type="Proteomes" id="UP001305779">
    <property type="component" value="Unassembled WGS sequence"/>
</dbReference>
<feature type="domain" description="Ubiquitin-like" evidence="2">
    <location>
        <begin position="64"/>
        <end position="141"/>
    </location>
</feature>
<dbReference type="EMBL" id="JAXOVC010000005">
    <property type="protein sequence ID" value="KAK4501044.1"/>
    <property type="molecule type" value="Genomic_DNA"/>
</dbReference>
<dbReference type="Gene3D" id="1.10.286.70">
    <property type="entry name" value="Get5 dimerization domain"/>
    <property type="match status" value="1"/>
</dbReference>
<proteinExistence type="predicted"/>
<evidence type="ECO:0000256" key="1">
    <source>
        <dbReference type="SAM" id="MobiDB-lite"/>
    </source>
</evidence>
<accession>A0ABR0EI45</accession>
<comment type="caution">
    <text evidence="3">The sequence shown here is derived from an EMBL/GenBank/DDBJ whole genome shotgun (WGS) entry which is preliminary data.</text>
</comment>